<keyword evidence="1" id="KW-0732">Signal</keyword>
<dbReference type="SUPFAM" id="SSF49785">
    <property type="entry name" value="Galactose-binding domain-like"/>
    <property type="match status" value="1"/>
</dbReference>
<gene>
    <name evidence="3" type="ORF">BC781_101968</name>
</gene>
<dbReference type="OrthoDB" id="1110482at2"/>
<dbReference type="InterPro" id="IPR008979">
    <property type="entry name" value="Galactose-bd-like_sf"/>
</dbReference>
<dbReference type="InterPro" id="IPR014756">
    <property type="entry name" value="Ig_E-set"/>
</dbReference>
<dbReference type="RefSeq" id="WP_109616080.1">
    <property type="nucleotide sequence ID" value="NZ_QGDO01000001.1"/>
</dbReference>
<dbReference type="Gene3D" id="2.60.120.430">
    <property type="entry name" value="Galactose-binding lectin"/>
    <property type="match status" value="2"/>
</dbReference>
<dbReference type="Proteomes" id="UP000245535">
    <property type="component" value="Unassembled WGS sequence"/>
</dbReference>
<keyword evidence="4" id="KW-1185">Reference proteome</keyword>
<dbReference type="Pfam" id="PF01833">
    <property type="entry name" value="TIG"/>
    <property type="match status" value="1"/>
</dbReference>
<evidence type="ECO:0000313" key="4">
    <source>
        <dbReference type="Proteomes" id="UP000245535"/>
    </source>
</evidence>
<feature type="signal peptide" evidence="1">
    <location>
        <begin position="1"/>
        <end position="22"/>
    </location>
</feature>
<evidence type="ECO:0000256" key="1">
    <source>
        <dbReference type="SAM" id="SignalP"/>
    </source>
</evidence>
<sequence>MKQMINKGILKAVVLSSALAFSACQEEEAQQYDIEWPIPVITSVSPETVNIGGDITIMGEVLQHTDRVYIGNTPIAEADINIVSETEMVIKAPRKFEPAAVRLENKYERVASLDSVEVTPIYPDILVLEFPSELNAGGNFTITGENMDLVTAVKVGDETVNVDGKSMDALTVVGSNYSYLAGDEVMIECISDYTDIIGGTSELISVVMPSEFPELMPPVLVFDFEDGVNPFSDGGGGATSAINGNDLAKGMGENYMSVMHSNVESWKWLGGALANNGGAGFDLSEFGQPHLTFLANTNGNSGYVFFEIWQNETKWGLHLNPANSDYDYSVTTEGWQWISIDLNNATLENWGGDASKFDPSAPFDWIQVDYSGGNVSGNFEIHIDQVMFTNGAQGQRTTLFNFDDGNTGVFNNFGGASVSTNGGGLTKAQGDSYLSVTKAGADAWAGLGEMIANNDGAGYSFADYERVFLSFMVNTNGKTGYFDFEMLQGSEKLGMHFPGYSFGTGYEIGDDGWERVNIDLTEFVFEDWDGNGEGKAFDPAALVDQIKFTFKRGNGDADYEVHVDDIVISDSPIY</sequence>
<name>A0A316A4D3_SEDFL</name>
<reference evidence="3 4" key="1">
    <citation type="submission" date="2018-03" db="EMBL/GenBank/DDBJ databases">
        <title>Genomic Encyclopedia of Archaeal and Bacterial Type Strains, Phase II (KMG-II): from individual species to whole genera.</title>
        <authorList>
            <person name="Goeker M."/>
        </authorList>
    </citation>
    <scope>NUCLEOTIDE SEQUENCE [LARGE SCALE GENOMIC DNA]</scope>
    <source>
        <strain evidence="3 4">DSM 28229</strain>
    </source>
</reference>
<dbReference type="SUPFAM" id="SSF81296">
    <property type="entry name" value="E set domains"/>
    <property type="match status" value="1"/>
</dbReference>
<feature type="chain" id="PRO_5016321645" evidence="1">
    <location>
        <begin position="23"/>
        <end position="574"/>
    </location>
</feature>
<protein>
    <submittedName>
        <fullName evidence="3">IPT/TIG domain-containing protein</fullName>
    </submittedName>
</protein>
<dbReference type="Gene3D" id="2.60.40.10">
    <property type="entry name" value="Immunoglobulins"/>
    <property type="match status" value="1"/>
</dbReference>
<accession>A0A316A4D3</accession>
<evidence type="ECO:0000259" key="2">
    <source>
        <dbReference type="Pfam" id="PF01833"/>
    </source>
</evidence>
<dbReference type="InterPro" id="IPR013783">
    <property type="entry name" value="Ig-like_fold"/>
</dbReference>
<comment type="caution">
    <text evidence="3">The sequence shown here is derived from an EMBL/GenBank/DDBJ whole genome shotgun (WGS) entry which is preliminary data.</text>
</comment>
<proteinExistence type="predicted"/>
<dbReference type="PROSITE" id="PS51257">
    <property type="entry name" value="PROKAR_LIPOPROTEIN"/>
    <property type="match status" value="1"/>
</dbReference>
<dbReference type="InterPro" id="IPR002909">
    <property type="entry name" value="IPT_dom"/>
</dbReference>
<dbReference type="EMBL" id="QGDO01000001">
    <property type="protein sequence ID" value="PWJ44597.1"/>
    <property type="molecule type" value="Genomic_DNA"/>
</dbReference>
<feature type="domain" description="IPT/TIG" evidence="2">
    <location>
        <begin position="39"/>
        <end position="95"/>
    </location>
</feature>
<organism evidence="3 4">
    <name type="scientific">Sediminitomix flava</name>
    <dbReference type="NCBI Taxonomy" id="379075"/>
    <lineage>
        <taxon>Bacteria</taxon>
        <taxon>Pseudomonadati</taxon>
        <taxon>Bacteroidota</taxon>
        <taxon>Cytophagia</taxon>
        <taxon>Cytophagales</taxon>
        <taxon>Flammeovirgaceae</taxon>
        <taxon>Sediminitomix</taxon>
    </lineage>
</organism>
<evidence type="ECO:0000313" key="3">
    <source>
        <dbReference type="EMBL" id="PWJ44597.1"/>
    </source>
</evidence>
<dbReference type="AlphaFoldDB" id="A0A316A4D3"/>